<keyword evidence="10" id="KW-1015">Disulfide bond</keyword>
<evidence type="ECO:0000256" key="11">
    <source>
        <dbReference type="RuleBase" id="RU362060"/>
    </source>
</evidence>
<feature type="chain" id="PRO_5044949453" description="Peroxidase" evidence="11">
    <location>
        <begin position="27"/>
        <end position="332"/>
    </location>
</feature>
<dbReference type="Pfam" id="PF00141">
    <property type="entry name" value="peroxidase"/>
    <property type="match status" value="1"/>
</dbReference>
<comment type="subcellular location">
    <subcellularLocation>
        <location evidence="11">Secreted</location>
    </subcellularLocation>
</comment>
<feature type="domain" description="Plant heme peroxidase family profile" evidence="12">
    <location>
        <begin position="30"/>
        <end position="332"/>
    </location>
</feature>
<dbReference type="InterPro" id="IPR019793">
    <property type="entry name" value="Peroxidases_heam-ligand_BS"/>
</dbReference>
<evidence type="ECO:0000256" key="3">
    <source>
        <dbReference type="ARBA" id="ARBA00006873"/>
    </source>
</evidence>
<keyword evidence="8 11" id="KW-0560">Oxidoreductase</keyword>
<evidence type="ECO:0000256" key="6">
    <source>
        <dbReference type="ARBA" id="ARBA00022617"/>
    </source>
</evidence>
<evidence type="ECO:0000256" key="8">
    <source>
        <dbReference type="ARBA" id="ARBA00023002"/>
    </source>
</evidence>
<evidence type="ECO:0000256" key="9">
    <source>
        <dbReference type="ARBA" id="ARBA00023004"/>
    </source>
</evidence>
<dbReference type="SUPFAM" id="SSF48113">
    <property type="entry name" value="Heme-dependent peroxidases"/>
    <property type="match status" value="1"/>
</dbReference>
<dbReference type="CDD" id="cd00693">
    <property type="entry name" value="secretory_peroxidase"/>
    <property type="match status" value="1"/>
</dbReference>
<evidence type="ECO:0000256" key="2">
    <source>
        <dbReference type="ARBA" id="ARBA00002322"/>
    </source>
</evidence>
<evidence type="ECO:0000256" key="10">
    <source>
        <dbReference type="ARBA" id="ARBA00023157"/>
    </source>
</evidence>
<evidence type="ECO:0000256" key="4">
    <source>
        <dbReference type="ARBA" id="ARBA00012313"/>
    </source>
</evidence>
<comment type="cofactor">
    <cofactor evidence="11">
        <name>heme b</name>
        <dbReference type="ChEBI" id="CHEBI:60344"/>
    </cofactor>
    <text evidence="11">Binds 1 heme b (iron(II)-protoporphyrin IX) group per subunit.</text>
</comment>
<organism evidence="13 14">
    <name type="scientific">Citrullus colocynthis</name>
    <name type="common">colocynth</name>
    <dbReference type="NCBI Taxonomy" id="252529"/>
    <lineage>
        <taxon>Eukaryota</taxon>
        <taxon>Viridiplantae</taxon>
        <taxon>Streptophyta</taxon>
        <taxon>Embryophyta</taxon>
        <taxon>Tracheophyta</taxon>
        <taxon>Spermatophyta</taxon>
        <taxon>Magnoliopsida</taxon>
        <taxon>eudicotyledons</taxon>
        <taxon>Gunneridae</taxon>
        <taxon>Pentapetalae</taxon>
        <taxon>rosids</taxon>
        <taxon>fabids</taxon>
        <taxon>Cucurbitales</taxon>
        <taxon>Cucurbitaceae</taxon>
        <taxon>Benincaseae</taxon>
        <taxon>Citrullus</taxon>
    </lineage>
</organism>
<keyword evidence="7 11" id="KW-0479">Metal-binding</keyword>
<keyword evidence="9 11" id="KW-0408">Iron</keyword>
<accession>A0ABP0XUJ4</accession>
<comment type="cofactor">
    <cofactor evidence="11">
        <name>Ca(2+)</name>
        <dbReference type="ChEBI" id="CHEBI:29108"/>
    </cofactor>
    <text evidence="11">Binds 2 calcium ions per subunit.</text>
</comment>
<evidence type="ECO:0000313" key="13">
    <source>
        <dbReference type="EMBL" id="CAK9310207.1"/>
    </source>
</evidence>
<evidence type="ECO:0000256" key="7">
    <source>
        <dbReference type="ARBA" id="ARBA00022723"/>
    </source>
</evidence>
<evidence type="ECO:0000256" key="1">
    <source>
        <dbReference type="ARBA" id="ARBA00000189"/>
    </source>
</evidence>
<reference evidence="13 14" key="1">
    <citation type="submission" date="2024-03" db="EMBL/GenBank/DDBJ databases">
        <authorList>
            <person name="Gkanogiannis A."/>
            <person name="Becerra Lopez-Lavalle L."/>
        </authorList>
    </citation>
    <scope>NUCLEOTIDE SEQUENCE [LARGE SCALE GENOMIC DNA]</scope>
</reference>
<comment type="function">
    <text evidence="2">Removal of H(2)O(2), oxidation of toxic reductants, biosynthesis and degradation of lignin, suberization, auxin catabolism, response to environmental stresses such as wounding, pathogen attack and oxidative stress. These functions might be dependent on each isozyme/isoform in each plant tissue.</text>
</comment>
<evidence type="ECO:0000259" key="12">
    <source>
        <dbReference type="PROSITE" id="PS50873"/>
    </source>
</evidence>
<proteinExistence type="inferred from homology"/>
<dbReference type="InterPro" id="IPR010255">
    <property type="entry name" value="Haem_peroxidase_sf"/>
</dbReference>
<dbReference type="PANTHER" id="PTHR31517">
    <property type="match status" value="1"/>
</dbReference>
<dbReference type="PROSITE" id="PS50873">
    <property type="entry name" value="PEROXIDASE_4"/>
    <property type="match status" value="1"/>
</dbReference>
<dbReference type="EC" id="1.11.1.7" evidence="4 11"/>
<dbReference type="PRINTS" id="PR00461">
    <property type="entry name" value="PLPEROXIDASE"/>
</dbReference>
<comment type="similarity">
    <text evidence="11">Belongs to the peroxidase family. Classical plant (class III) peroxidase subfamily.</text>
</comment>
<dbReference type="Gene3D" id="1.10.520.10">
    <property type="match status" value="1"/>
</dbReference>
<dbReference type="PROSITE" id="PS00435">
    <property type="entry name" value="PEROXIDASE_1"/>
    <property type="match status" value="1"/>
</dbReference>
<dbReference type="InterPro" id="IPR002016">
    <property type="entry name" value="Haem_peroxidase"/>
</dbReference>
<dbReference type="InterPro" id="IPR033905">
    <property type="entry name" value="Secretory_peroxidase"/>
</dbReference>
<sequence>MEKVYFWWTIFGVVALATGRIGLTNGEDEGLSVGFYSKTCPSAEQIVRNSVAKAVAKDPGQAAGIIRLYFHDCIVGGCDGSILLDSIPGITNSFDIERHSPGNPLLRGFQIIDNAKSKLESRCPQTVSCSDILAFAARDSVLATGGFSYPVPAGRRDGRVSNGSAVFTNVPPVTPNITRLKQHFEARGLSLKDMVALSGAHSIGFTPCGAFSNRLYFFNETVETDPSLDPKFAAFLKTQCPKGKFDGTADLDNVTPNSLDVQFYENLKKKMGVLSSDQAMEDDQLTVAMVRQYRSSQSLWKADFVAAMVKVGNMKVLTGTQGEIRRNCSALN</sequence>
<dbReference type="InterPro" id="IPR019794">
    <property type="entry name" value="Peroxidases_AS"/>
</dbReference>
<dbReference type="PANTHER" id="PTHR31517:SF84">
    <property type="entry name" value="PEROXIDASE"/>
    <property type="match status" value="1"/>
</dbReference>
<keyword evidence="11" id="KW-0732">Signal</keyword>
<evidence type="ECO:0000313" key="14">
    <source>
        <dbReference type="Proteomes" id="UP001642487"/>
    </source>
</evidence>
<dbReference type="PRINTS" id="PR00458">
    <property type="entry name" value="PEROXIDASE"/>
</dbReference>
<comment type="catalytic activity">
    <reaction evidence="1 11">
        <text>2 a phenolic donor + H2O2 = 2 a phenolic radical donor + 2 H2O</text>
        <dbReference type="Rhea" id="RHEA:56136"/>
        <dbReference type="ChEBI" id="CHEBI:15377"/>
        <dbReference type="ChEBI" id="CHEBI:16240"/>
        <dbReference type="ChEBI" id="CHEBI:139520"/>
        <dbReference type="ChEBI" id="CHEBI:139521"/>
        <dbReference type="EC" id="1.11.1.7"/>
    </reaction>
</comment>
<keyword evidence="11" id="KW-0376">Hydrogen peroxide</keyword>
<keyword evidence="11" id="KW-0106">Calcium</keyword>
<name>A0ABP0XUJ4_9ROSI</name>
<comment type="similarity">
    <text evidence="3">Belongs to the peroxidase family. Ascorbate peroxidase subfamily.</text>
</comment>
<dbReference type="EMBL" id="OZ021735">
    <property type="protein sequence ID" value="CAK9310207.1"/>
    <property type="molecule type" value="Genomic_DNA"/>
</dbReference>
<dbReference type="InterPro" id="IPR000823">
    <property type="entry name" value="Peroxidase_pln"/>
</dbReference>
<dbReference type="Gene3D" id="1.10.420.10">
    <property type="entry name" value="Peroxidase, domain 2"/>
    <property type="match status" value="1"/>
</dbReference>
<keyword evidence="11" id="KW-0964">Secreted</keyword>
<feature type="signal peptide" evidence="11">
    <location>
        <begin position="1"/>
        <end position="26"/>
    </location>
</feature>
<dbReference type="Proteomes" id="UP001642487">
    <property type="component" value="Chromosome 1"/>
</dbReference>
<evidence type="ECO:0000256" key="5">
    <source>
        <dbReference type="ARBA" id="ARBA00022559"/>
    </source>
</evidence>
<dbReference type="PROSITE" id="PS00436">
    <property type="entry name" value="PEROXIDASE_2"/>
    <property type="match status" value="1"/>
</dbReference>
<keyword evidence="14" id="KW-1185">Reference proteome</keyword>
<keyword evidence="5 11" id="KW-0575">Peroxidase</keyword>
<gene>
    <name evidence="13" type="ORF">CITCOLO1_LOCUS1822</name>
</gene>
<keyword evidence="6 11" id="KW-0349">Heme</keyword>
<protein>
    <recommendedName>
        <fullName evidence="4 11">Peroxidase</fullName>
        <ecNumber evidence="4 11">1.11.1.7</ecNumber>
    </recommendedName>
</protein>